<keyword evidence="2" id="KW-1185">Reference proteome</keyword>
<gene>
    <name evidence="1" type="ORF">T02_11952</name>
</gene>
<dbReference type="EMBL" id="JYDW01000276">
    <property type="protein sequence ID" value="KRZ50173.1"/>
    <property type="molecule type" value="Genomic_DNA"/>
</dbReference>
<reference evidence="1 2" key="1">
    <citation type="submission" date="2015-05" db="EMBL/GenBank/DDBJ databases">
        <title>Evolution of Trichinella species and genotypes.</title>
        <authorList>
            <person name="Korhonen P.K."/>
            <person name="Edoardo P."/>
            <person name="Giuseppe L.R."/>
            <person name="Gasser R.B."/>
        </authorList>
    </citation>
    <scope>NUCLEOTIDE SEQUENCE [LARGE SCALE GENOMIC DNA]</scope>
    <source>
        <strain evidence="1">ISS10</strain>
    </source>
</reference>
<organism evidence="1 2">
    <name type="scientific">Trichinella nativa</name>
    <dbReference type="NCBI Taxonomy" id="6335"/>
    <lineage>
        <taxon>Eukaryota</taxon>
        <taxon>Metazoa</taxon>
        <taxon>Ecdysozoa</taxon>
        <taxon>Nematoda</taxon>
        <taxon>Enoplea</taxon>
        <taxon>Dorylaimia</taxon>
        <taxon>Trichinellida</taxon>
        <taxon>Trichinellidae</taxon>
        <taxon>Trichinella</taxon>
    </lineage>
</organism>
<dbReference type="AlphaFoldDB" id="A0A0V1KS08"/>
<accession>A0A0V1KS08</accession>
<protein>
    <submittedName>
        <fullName evidence="1">Uncharacterized protein</fullName>
    </submittedName>
</protein>
<name>A0A0V1KS08_9BILA</name>
<comment type="caution">
    <text evidence="1">The sequence shown here is derived from an EMBL/GenBank/DDBJ whole genome shotgun (WGS) entry which is preliminary data.</text>
</comment>
<proteinExistence type="predicted"/>
<evidence type="ECO:0000313" key="1">
    <source>
        <dbReference type="EMBL" id="KRZ50173.1"/>
    </source>
</evidence>
<evidence type="ECO:0000313" key="2">
    <source>
        <dbReference type="Proteomes" id="UP000054721"/>
    </source>
</evidence>
<dbReference type="Proteomes" id="UP000054721">
    <property type="component" value="Unassembled WGS sequence"/>
</dbReference>
<sequence>MTYYNNVQLELLHLSVVAVFSKFSTLVRCNSINFKFGTFVDWFANQIYFKWTNYFRAID</sequence>